<protein>
    <submittedName>
        <fullName evidence="4">CBS domain-containing protein</fullName>
    </submittedName>
</protein>
<dbReference type="CDD" id="cd04584">
    <property type="entry name" value="CBS_pair_AcuB_like"/>
    <property type="match status" value="1"/>
</dbReference>
<evidence type="ECO:0000256" key="2">
    <source>
        <dbReference type="PROSITE-ProRule" id="PRU00703"/>
    </source>
</evidence>
<dbReference type="SUPFAM" id="SSF54631">
    <property type="entry name" value="CBS-domain pair"/>
    <property type="match status" value="1"/>
</dbReference>
<dbReference type="InterPro" id="IPR051257">
    <property type="entry name" value="Diverse_CBS-Domain"/>
</dbReference>
<dbReference type="SMART" id="SM00116">
    <property type="entry name" value="CBS"/>
    <property type="match status" value="2"/>
</dbReference>
<evidence type="ECO:0000259" key="3">
    <source>
        <dbReference type="PROSITE" id="PS51371"/>
    </source>
</evidence>
<dbReference type="Gene3D" id="3.10.580.10">
    <property type="entry name" value="CBS-domain"/>
    <property type="match status" value="1"/>
</dbReference>
<proteinExistence type="predicted"/>
<evidence type="ECO:0000313" key="5">
    <source>
        <dbReference type="Proteomes" id="UP000243376"/>
    </source>
</evidence>
<name>A0A2J6X9T3_9CHLR</name>
<dbReference type="AlphaFoldDB" id="A0A2J6X9T3"/>
<evidence type="ECO:0000313" key="4">
    <source>
        <dbReference type="EMBL" id="PMP84247.1"/>
    </source>
</evidence>
<sequence>MTNKSKPVVPAEQEIRYWMRTPAITVNLAAPLSEALALMREHDIRRLPVVVDTGELRGIITQGDIRGADVMRVAGLDPVDIAQALRNVKVYEVMTDNPIAVTPETGLREAALLMIENKIGGLPVIDEHKRVIGIITESDLFEALVQQLESHPHF</sequence>
<dbReference type="Pfam" id="PF00571">
    <property type="entry name" value="CBS"/>
    <property type="match status" value="2"/>
</dbReference>
<dbReference type="PANTHER" id="PTHR43080:SF2">
    <property type="entry name" value="CBS DOMAIN-CONTAINING PROTEIN"/>
    <property type="match status" value="1"/>
</dbReference>
<organism evidence="4 5">
    <name type="scientific">Chloroflexus aggregans</name>
    <dbReference type="NCBI Taxonomy" id="152260"/>
    <lineage>
        <taxon>Bacteria</taxon>
        <taxon>Bacillati</taxon>
        <taxon>Chloroflexota</taxon>
        <taxon>Chloroflexia</taxon>
        <taxon>Chloroflexales</taxon>
        <taxon>Chloroflexineae</taxon>
        <taxon>Chloroflexaceae</taxon>
        <taxon>Chloroflexus</taxon>
    </lineage>
</organism>
<dbReference type="PROSITE" id="PS51371">
    <property type="entry name" value="CBS"/>
    <property type="match status" value="2"/>
</dbReference>
<reference evidence="4 5" key="1">
    <citation type="submission" date="2018-01" db="EMBL/GenBank/DDBJ databases">
        <title>Metagenomic assembled genomes from two thermal pools in the Uzon Caldera, Kamchatka, Russia.</title>
        <authorList>
            <person name="Wilkins L."/>
            <person name="Ettinger C."/>
        </authorList>
    </citation>
    <scope>NUCLEOTIDE SEQUENCE [LARGE SCALE GENOMIC DNA]</scope>
    <source>
        <strain evidence="4">ZAV-02</strain>
    </source>
</reference>
<dbReference type="EMBL" id="PNIQ01000268">
    <property type="protein sequence ID" value="PMP84247.1"/>
    <property type="molecule type" value="Genomic_DNA"/>
</dbReference>
<feature type="domain" description="CBS" evidence="3">
    <location>
        <begin position="19"/>
        <end position="78"/>
    </location>
</feature>
<dbReference type="InterPro" id="IPR000644">
    <property type="entry name" value="CBS_dom"/>
</dbReference>
<keyword evidence="1 2" id="KW-0129">CBS domain</keyword>
<evidence type="ECO:0000256" key="1">
    <source>
        <dbReference type="ARBA" id="ARBA00023122"/>
    </source>
</evidence>
<dbReference type="Proteomes" id="UP000243376">
    <property type="component" value="Unassembled WGS sequence"/>
</dbReference>
<dbReference type="InterPro" id="IPR046342">
    <property type="entry name" value="CBS_dom_sf"/>
</dbReference>
<accession>A0A2J6X9T3</accession>
<feature type="domain" description="CBS" evidence="3">
    <location>
        <begin position="94"/>
        <end position="150"/>
    </location>
</feature>
<dbReference type="PANTHER" id="PTHR43080">
    <property type="entry name" value="CBS DOMAIN-CONTAINING PROTEIN CBSX3, MITOCHONDRIAL"/>
    <property type="match status" value="1"/>
</dbReference>
<gene>
    <name evidence="4" type="ORF">C0184_04035</name>
</gene>
<comment type="caution">
    <text evidence="4">The sequence shown here is derived from an EMBL/GenBank/DDBJ whole genome shotgun (WGS) entry which is preliminary data.</text>
</comment>